<comment type="caution">
    <text evidence="1">The sequence shown here is derived from an EMBL/GenBank/DDBJ whole genome shotgun (WGS) entry which is preliminary data.</text>
</comment>
<evidence type="ECO:0000313" key="1">
    <source>
        <dbReference type="EMBL" id="KAH9426395.1"/>
    </source>
</evidence>
<reference evidence="1 2" key="2">
    <citation type="journal article" date="2022" name="Mol. Biol. Evol.">
        <title>Comparative Genomics Reveals Insights into the Divergent Evolution of Astigmatic Mites and Household Pest Adaptations.</title>
        <authorList>
            <person name="Xiong Q."/>
            <person name="Wan A.T."/>
            <person name="Liu X."/>
            <person name="Fung C.S."/>
            <person name="Xiao X."/>
            <person name="Malainual N."/>
            <person name="Hou J."/>
            <person name="Wang L."/>
            <person name="Wang M."/>
            <person name="Yang K.Y."/>
            <person name="Cui Y."/>
            <person name="Leung E.L."/>
            <person name="Nong W."/>
            <person name="Shin S.K."/>
            <person name="Au S.W."/>
            <person name="Jeong K.Y."/>
            <person name="Chew F.T."/>
            <person name="Hui J.H."/>
            <person name="Leung T.F."/>
            <person name="Tungtrongchitr A."/>
            <person name="Zhong N."/>
            <person name="Liu Z."/>
            <person name="Tsui S.K."/>
        </authorList>
    </citation>
    <scope>NUCLEOTIDE SEQUENCE [LARGE SCALE GENOMIC DNA]</scope>
    <source>
        <strain evidence="1">Derp</strain>
    </source>
</reference>
<organism evidence="1 2">
    <name type="scientific">Dermatophagoides pteronyssinus</name>
    <name type="common">European house dust mite</name>
    <dbReference type="NCBI Taxonomy" id="6956"/>
    <lineage>
        <taxon>Eukaryota</taxon>
        <taxon>Metazoa</taxon>
        <taxon>Ecdysozoa</taxon>
        <taxon>Arthropoda</taxon>
        <taxon>Chelicerata</taxon>
        <taxon>Arachnida</taxon>
        <taxon>Acari</taxon>
        <taxon>Acariformes</taxon>
        <taxon>Sarcoptiformes</taxon>
        <taxon>Astigmata</taxon>
        <taxon>Psoroptidia</taxon>
        <taxon>Analgoidea</taxon>
        <taxon>Pyroglyphidae</taxon>
        <taxon>Dermatophagoidinae</taxon>
        <taxon>Dermatophagoides</taxon>
    </lineage>
</organism>
<dbReference type="Proteomes" id="UP000887458">
    <property type="component" value="Unassembled WGS sequence"/>
</dbReference>
<dbReference type="EMBL" id="NJHN03000010">
    <property type="protein sequence ID" value="KAH9426395.1"/>
    <property type="molecule type" value="Genomic_DNA"/>
</dbReference>
<protein>
    <submittedName>
        <fullName evidence="1">Uncharacterized protein</fullName>
    </submittedName>
</protein>
<gene>
    <name evidence="1" type="ORF">DERP_010963</name>
</gene>
<accession>A0ABQ8JUV3</accession>
<sequence length="59" mass="7173">MKLLFKENIRINTIVILIAYFIPNKIQQSSNLTKPTTILNERNNRFEINRLFDIRFYSR</sequence>
<evidence type="ECO:0000313" key="2">
    <source>
        <dbReference type="Proteomes" id="UP000887458"/>
    </source>
</evidence>
<proteinExistence type="predicted"/>
<keyword evidence="2" id="KW-1185">Reference proteome</keyword>
<name>A0ABQ8JUV3_DERPT</name>
<reference evidence="1 2" key="1">
    <citation type="journal article" date="2018" name="J. Allergy Clin. Immunol.">
        <title>High-quality assembly of Dermatophagoides pteronyssinus genome and transcriptome reveals a wide range of novel allergens.</title>
        <authorList>
            <person name="Liu X.Y."/>
            <person name="Yang K.Y."/>
            <person name="Wang M.Q."/>
            <person name="Kwok J.S."/>
            <person name="Zeng X."/>
            <person name="Yang Z."/>
            <person name="Xiao X.J."/>
            <person name="Lau C.P."/>
            <person name="Li Y."/>
            <person name="Huang Z.M."/>
            <person name="Ba J.G."/>
            <person name="Yim A.K."/>
            <person name="Ouyang C.Y."/>
            <person name="Ngai S.M."/>
            <person name="Chan T.F."/>
            <person name="Leung E.L."/>
            <person name="Liu L."/>
            <person name="Liu Z.G."/>
            <person name="Tsui S.K."/>
        </authorList>
    </citation>
    <scope>NUCLEOTIDE SEQUENCE [LARGE SCALE GENOMIC DNA]</scope>
    <source>
        <strain evidence="1">Derp</strain>
    </source>
</reference>